<keyword evidence="4" id="KW-1185">Reference proteome</keyword>
<evidence type="ECO:0000259" key="2">
    <source>
        <dbReference type="PROSITE" id="PS50994"/>
    </source>
</evidence>
<dbReference type="PANTHER" id="PTHR47515:SF1">
    <property type="entry name" value="BLR2054 PROTEIN"/>
    <property type="match status" value="1"/>
</dbReference>
<evidence type="ECO:0000256" key="1">
    <source>
        <dbReference type="SAM" id="MobiDB-lite"/>
    </source>
</evidence>
<dbReference type="SUPFAM" id="SSF51430">
    <property type="entry name" value="NAD(P)-linked oxidoreductase"/>
    <property type="match status" value="1"/>
</dbReference>
<feature type="compositionally biased region" description="Basic residues" evidence="1">
    <location>
        <begin position="241"/>
        <end position="251"/>
    </location>
</feature>
<dbReference type="Gene3D" id="3.30.420.10">
    <property type="entry name" value="Ribonuclease H-like superfamily/Ribonuclease H"/>
    <property type="match status" value="1"/>
</dbReference>
<dbReference type="EMBL" id="JAHYBZ010000004">
    <property type="protein sequence ID" value="MBW6399083.1"/>
    <property type="molecule type" value="Genomic_DNA"/>
</dbReference>
<sequence length="251" mass="27616">MNAKRVYRLYSEESLTIRAKVPRRRRAWRYRLGRPGATAPNGIWAMDFVANQWFDGRPIRILAVLDAHTREALSIVPRGSFRAFDVVQDLDRLSRERGRPKTLKMDNGPEFAGRMLDIAAARGVKSMQVSLDWLLSKAVMAAPVVGVSDPSQIGHAAAAVDIILTIEEAADGSAARSANCGVAKRSRGQAPHPLTARATVCRRRCIGLNIAGFEQRFNAWVAGVTASGTTSRFASWPGAGRRPRAQTLRRR</sequence>
<evidence type="ECO:0000313" key="4">
    <source>
        <dbReference type="Proteomes" id="UP001196565"/>
    </source>
</evidence>
<dbReference type="InterPro" id="IPR001584">
    <property type="entry name" value="Integrase_cat-core"/>
</dbReference>
<gene>
    <name evidence="3" type="ORF">KPL78_14565</name>
</gene>
<accession>A0ABS7AA82</accession>
<dbReference type="InterPro" id="IPR036812">
    <property type="entry name" value="NAD(P)_OxRdtase_dom_sf"/>
</dbReference>
<comment type="caution">
    <text evidence="3">The sequence shown here is derived from an EMBL/GenBank/DDBJ whole genome shotgun (WGS) entry which is preliminary data.</text>
</comment>
<feature type="domain" description="Integrase catalytic" evidence="2">
    <location>
        <begin position="36"/>
        <end position="125"/>
    </location>
</feature>
<organism evidence="3 4">
    <name type="scientific">Roseomonas alba</name>
    <dbReference type="NCBI Taxonomy" id="2846776"/>
    <lineage>
        <taxon>Bacteria</taxon>
        <taxon>Pseudomonadati</taxon>
        <taxon>Pseudomonadota</taxon>
        <taxon>Alphaproteobacteria</taxon>
        <taxon>Acetobacterales</taxon>
        <taxon>Roseomonadaceae</taxon>
        <taxon>Roseomonas</taxon>
    </lineage>
</organism>
<evidence type="ECO:0000313" key="3">
    <source>
        <dbReference type="EMBL" id="MBW6399083.1"/>
    </source>
</evidence>
<dbReference type="PROSITE" id="PS50994">
    <property type="entry name" value="INTEGRASE"/>
    <property type="match status" value="1"/>
</dbReference>
<dbReference type="PANTHER" id="PTHR47515">
    <property type="entry name" value="LOW CALCIUM RESPONSE LOCUS PROTEIN T"/>
    <property type="match status" value="1"/>
</dbReference>
<dbReference type="SUPFAM" id="SSF53098">
    <property type="entry name" value="Ribonuclease H-like"/>
    <property type="match status" value="1"/>
</dbReference>
<protein>
    <submittedName>
        <fullName evidence="3">DDE-type integrase/transposase/recombinase</fullName>
    </submittedName>
</protein>
<dbReference type="Pfam" id="PF00665">
    <property type="entry name" value="rve"/>
    <property type="match status" value="1"/>
</dbReference>
<proteinExistence type="predicted"/>
<dbReference type="Proteomes" id="UP001196565">
    <property type="component" value="Unassembled WGS sequence"/>
</dbReference>
<feature type="region of interest" description="Disordered" evidence="1">
    <location>
        <begin position="232"/>
        <end position="251"/>
    </location>
</feature>
<dbReference type="InterPro" id="IPR036397">
    <property type="entry name" value="RNaseH_sf"/>
</dbReference>
<name>A0ABS7AA82_9PROT</name>
<reference evidence="3 4" key="1">
    <citation type="submission" date="2021-07" db="EMBL/GenBank/DDBJ databases">
        <authorList>
            <person name="So Y."/>
        </authorList>
    </citation>
    <scope>NUCLEOTIDE SEQUENCE [LARGE SCALE GENOMIC DNA]</scope>
    <source>
        <strain evidence="3 4">HJA6</strain>
    </source>
</reference>
<dbReference type="InterPro" id="IPR012337">
    <property type="entry name" value="RNaseH-like_sf"/>
</dbReference>